<protein>
    <submittedName>
        <fullName evidence="1">Uncharacterized protein</fullName>
    </submittedName>
</protein>
<dbReference type="EMBL" id="MEVI01000001">
    <property type="protein sequence ID" value="OGC55724.1"/>
    <property type="molecule type" value="Genomic_DNA"/>
</dbReference>
<reference evidence="1 2" key="1">
    <citation type="journal article" date="2016" name="Nat. Commun.">
        <title>Thousands of microbial genomes shed light on interconnected biogeochemical processes in an aquifer system.</title>
        <authorList>
            <person name="Anantharaman K."/>
            <person name="Brown C.T."/>
            <person name="Hug L.A."/>
            <person name="Sharon I."/>
            <person name="Castelle C.J."/>
            <person name="Probst A.J."/>
            <person name="Thomas B.C."/>
            <person name="Singh A."/>
            <person name="Wilkins M.J."/>
            <person name="Karaoz U."/>
            <person name="Brodie E.L."/>
            <person name="Williams K.H."/>
            <person name="Hubbard S.S."/>
            <person name="Banfield J.F."/>
        </authorList>
    </citation>
    <scope>NUCLEOTIDE SEQUENCE [LARGE SCALE GENOMIC DNA]</scope>
</reference>
<name>A0A1F4VEY6_UNCKA</name>
<organism evidence="1 2">
    <name type="scientific">candidate division WWE3 bacterium RIFCSPLOWO2_01_FULL_41_18</name>
    <dbReference type="NCBI Taxonomy" id="1802625"/>
    <lineage>
        <taxon>Bacteria</taxon>
        <taxon>Katanobacteria</taxon>
    </lineage>
</organism>
<proteinExistence type="predicted"/>
<dbReference type="Proteomes" id="UP000176504">
    <property type="component" value="Unassembled WGS sequence"/>
</dbReference>
<accession>A0A1F4VEY6</accession>
<comment type="caution">
    <text evidence="1">The sequence shown here is derived from an EMBL/GenBank/DDBJ whole genome shotgun (WGS) entry which is preliminary data.</text>
</comment>
<evidence type="ECO:0000313" key="1">
    <source>
        <dbReference type="EMBL" id="OGC55724.1"/>
    </source>
</evidence>
<evidence type="ECO:0000313" key="2">
    <source>
        <dbReference type="Proteomes" id="UP000176504"/>
    </source>
</evidence>
<gene>
    <name evidence="1" type="ORF">A3A78_01650</name>
</gene>
<sequence>MSILTIGSTEWLEAICKVLGDFLVGMELHDESELVFSNPPVQIAFICTENVQPEVVRQASRSFGFRMQEYA</sequence>
<dbReference type="AlphaFoldDB" id="A0A1F4VEY6"/>